<dbReference type="InterPro" id="IPR029024">
    <property type="entry name" value="TerB-like"/>
</dbReference>
<dbReference type="OrthoDB" id="981083at2"/>
<evidence type="ECO:0000313" key="2">
    <source>
        <dbReference type="Proteomes" id="UP000295260"/>
    </source>
</evidence>
<dbReference type="EMBL" id="SNXR01000012">
    <property type="protein sequence ID" value="TDP60307.1"/>
    <property type="molecule type" value="Genomic_DNA"/>
</dbReference>
<reference evidence="1 2" key="1">
    <citation type="submission" date="2019-03" db="EMBL/GenBank/DDBJ databases">
        <title>Genomic Encyclopedia of Archaeal and Bacterial Type Strains, Phase II (KMG-II): from individual species to whole genera.</title>
        <authorList>
            <person name="Goeker M."/>
        </authorList>
    </citation>
    <scope>NUCLEOTIDE SEQUENCE [LARGE SCALE GENOMIC DNA]</scope>
    <source>
        <strain evidence="1 2">DSM 25687</strain>
    </source>
</reference>
<dbReference type="Gene3D" id="1.10.3680.10">
    <property type="entry name" value="TerB-like"/>
    <property type="match status" value="1"/>
</dbReference>
<dbReference type="RefSeq" id="WP_133532586.1">
    <property type="nucleotide sequence ID" value="NZ_SNXR01000012.1"/>
</dbReference>
<protein>
    <submittedName>
        <fullName evidence="1">ENT domain-containing protein</fullName>
    </submittedName>
</protein>
<gene>
    <name evidence="1" type="ORF">BC748_1292</name>
</gene>
<dbReference type="CDD" id="cd07177">
    <property type="entry name" value="terB_like"/>
    <property type="match status" value="1"/>
</dbReference>
<proteinExistence type="predicted"/>
<accession>A0A4R6QDN4</accession>
<dbReference type="Proteomes" id="UP000295260">
    <property type="component" value="Unassembled WGS sequence"/>
</dbReference>
<keyword evidence="2" id="KW-1185">Reference proteome</keyword>
<comment type="caution">
    <text evidence="1">The sequence shown here is derived from an EMBL/GenBank/DDBJ whole genome shotgun (WGS) entry which is preliminary data.</text>
</comment>
<evidence type="ECO:0000313" key="1">
    <source>
        <dbReference type="EMBL" id="TDP60307.1"/>
    </source>
</evidence>
<dbReference type="AlphaFoldDB" id="A0A4R6QDN4"/>
<dbReference type="SUPFAM" id="SSF158682">
    <property type="entry name" value="TerB-like"/>
    <property type="match status" value="1"/>
</dbReference>
<name>A0A4R6QDN4_9FLAO</name>
<organism evidence="1 2">
    <name type="scientific">Flavobacterium dankookense</name>
    <dbReference type="NCBI Taxonomy" id="706186"/>
    <lineage>
        <taxon>Bacteria</taxon>
        <taxon>Pseudomonadati</taxon>
        <taxon>Bacteroidota</taxon>
        <taxon>Flavobacteriia</taxon>
        <taxon>Flavobacteriales</taxon>
        <taxon>Flavobacteriaceae</taxon>
        <taxon>Flavobacterium</taxon>
    </lineage>
</organism>
<sequence>MSISDLFDSEFKSRNKGHFSAIVRVAIADGDMSREEKEFLDKLAVRLEISASEYEEILENPLKYPINPPYLHSQRLERLFDLSRMVYADHVLGPKQKEILTKFALALGFTPGNVPLIIDKAMSLLILNVDLDTFVYEMTHMNK</sequence>